<feature type="transmembrane region" description="Helical" evidence="3">
    <location>
        <begin position="241"/>
        <end position="262"/>
    </location>
</feature>
<evidence type="ECO:0000313" key="5">
    <source>
        <dbReference type="EMBL" id="RCI07239.1"/>
    </source>
</evidence>
<sequence length="453" mass="49569">MGTADQPLDDKKSNNSRSDSVSRQPLETESSLPALVVTEVEFLSDSSKIANAYKIMNNLDCERSEASTTLGTHTLQKECLSEVYGDSSGTLVNKSSDQSQNRQRIQFRELVTEADNLVQSMLDQKKNAATATKKLLAHGEITLERALLYIIEVEEQAPLYPTWTNPLIYAIASFCGSIMFYGGDFKEGGLSAILAIFFALYELISGRFVSFHPIWDITICIFIGFASRAVGIYGFCFTPVAFASFIIILPGYSMTISIIELVSRQLVSGVVRMVYAIVYSFLLGYGIEMGSQLLNTIDHNSVSKQGMNKACQEANLANTCHPTVSKWFYFLTVPLFAVTYCIFLRASYKRWGIMISVASLGFLTTHVLACYVHAPSRVLQVLPAFVVGLTGNIISKTTGQMALDAMILGILYMVPGSLGLKAALGFFVRNGQGEFANQGAVFALGMIETAIGK</sequence>
<dbReference type="GO" id="GO:0022857">
    <property type="term" value="F:transmembrane transporter activity"/>
    <property type="evidence" value="ECO:0007669"/>
    <property type="project" value="InterPro"/>
</dbReference>
<comment type="caution">
    <text evidence="5">The sequence shown here is derived from an EMBL/GenBank/DDBJ whole genome shotgun (WGS) entry which is preliminary data.</text>
</comment>
<feature type="domain" description="Threonine/serine exporter-like N-terminal" evidence="4">
    <location>
        <begin position="136"/>
        <end position="293"/>
    </location>
</feature>
<comment type="similarity">
    <text evidence="1">Belongs to the ThrE exporter (TC 2.A.79) family.</text>
</comment>
<evidence type="ECO:0000256" key="2">
    <source>
        <dbReference type="SAM" id="MobiDB-lite"/>
    </source>
</evidence>
<feature type="transmembrane region" description="Helical" evidence="3">
    <location>
        <begin position="189"/>
        <end position="209"/>
    </location>
</feature>
<feature type="transmembrane region" description="Helical" evidence="3">
    <location>
        <begin position="269"/>
        <end position="287"/>
    </location>
</feature>
<dbReference type="OrthoDB" id="413008at2759"/>
<feature type="transmembrane region" description="Helical" evidence="3">
    <location>
        <begin position="351"/>
        <end position="374"/>
    </location>
</feature>
<evidence type="ECO:0000259" key="4">
    <source>
        <dbReference type="Pfam" id="PF06738"/>
    </source>
</evidence>
<evidence type="ECO:0000256" key="1">
    <source>
        <dbReference type="ARBA" id="ARBA00034125"/>
    </source>
</evidence>
<dbReference type="InterPro" id="IPR051361">
    <property type="entry name" value="ThrE/Ser_Exporter"/>
</dbReference>
<dbReference type="EMBL" id="PJQM01000013">
    <property type="protein sequence ID" value="RCI07239.1"/>
    <property type="molecule type" value="Genomic_DNA"/>
</dbReference>
<protein>
    <recommendedName>
        <fullName evidence="4">Threonine/serine exporter-like N-terminal domain-containing protein</fullName>
    </recommendedName>
</protein>
<gene>
    <name evidence="5" type="ORF">CU098_013970</name>
</gene>
<keyword evidence="3" id="KW-0472">Membrane</keyword>
<keyword evidence="3" id="KW-1133">Transmembrane helix</keyword>
<feature type="transmembrane region" description="Helical" evidence="3">
    <location>
        <begin position="327"/>
        <end position="344"/>
    </location>
</feature>
<dbReference type="Pfam" id="PF06738">
    <property type="entry name" value="ThrE"/>
    <property type="match status" value="1"/>
</dbReference>
<evidence type="ECO:0000256" key="3">
    <source>
        <dbReference type="SAM" id="Phobius"/>
    </source>
</evidence>
<dbReference type="PANTHER" id="PTHR31082:SF4">
    <property type="entry name" value="PHEROMONE-REGULATED MEMBRANE PROTEIN 10"/>
    <property type="match status" value="1"/>
</dbReference>
<feature type="transmembrane region" description="Helical" evidence="3">
    <location>
        <begin position="405"/>
        <end position="428"/>
    </location>
</feature>
<keyword evidence="3" id="KW-0812">Transmembrane</keyword>
<evidence type="ECO:0000313" key="6">
    <source>
        <dbReference type="Proteomes" id="UP000253551"/>
    </source>
</evidence>
<reference evidence="5 6" key="1">
    <citation type="journal article" date="2018" name="G3 (Bethesda)">
        <title>Phylogenetic and Phylogenomic Definition of Rhizopus Species.</title>
        <authorList>
            <person name="Gryganskyi A.P."/>
            <person name="Golan J."/>
            <person name="Dolatabadi S."/>
            <person name="Mondo S."/>
            <person name="Robb S."/>
            <person name="Idnurm A."/>
            <person name="Muszewska A."/>
            <person name="Steczkiewicz K."/>
            <person name="Masonjones S."/>
            <person name="Liao H.L."/>
            <person name="Gajdeczka M.T."/>
            <person name="Anike F."/>
            <person name="Vuek A."/>
            <person name="Anishchenko I.M."/>
            <person name="Voigt K."/>
            <person name="de Hoog G.S."/>
            <person name="Smith M.E."/>
            <person name="Heitman J."/>
            <person name="Vilgalys R."/>
            <person name="Stajich J.E."/>
        </authorList>
    </citation>
    <scope>NUCLEOTIDE SEQUENCE [LARGE SCALE GENOMIC DNA]</scope>
    <source>
        <strain evidence="5 6">LSU 92-RS-03</strain>
    </source>
</reference>
<name>A0A367KYE6_RHIST</name>
<feature type="transmembrane region" description="Helical" evidence="3">
    <location>
        <begin position="166"/>
        <end position="183"/>
    </location>
</feature>
<dbReference type="Proteomes" id="UP000253551">
    <property type="component" value="Unassembled WGS sequence"/>
</dbReference>
<feature type="region of interest" description="Disordered" evidence="2">
    <location>
        <begin position="1"/>
        <end position="29"/>
    </location>
</feature>
<dbReference type="PANTHER" id="PTHR31082">
    <property type="entry name" value="PHEROMONE-REGULATED MEMBRANE PROTEIN 10"/>
    <property type="match status" value="1"/>
</dbReference>
<dbReference type="STRING" id="4846.A0A367KYE6"/>
<accession>A0A367KYE6</accession>
<proteinExistence type="inferred from homology"/>
<organism evidence="5 6">
    <name type="scientific">Rhizopus stolonifer</name>
    <name type="common">Rhizopus nigricans</name>
    <dbReference type="NCBI Taxonomy" id="4846"/>
    <lineage>
        <taxon>Eukaryota</taxon>
        <taxon>Fungi</taxon>
        <taxon>Fungi incertae sedis</taxon>
        <taxon>Mucoromycota</taxon>
        <taxon>Mucoromycotina</taxon>
        <taxon>Mucoromycetes</taxon>
        <taxon>Mucorales</taxon>
        <taxon>Mucorineae</taxon>
        <taxon>Rhizopodaceae</taxon>
        <taxon>Rhizopus</taxon>
    </lineage>
</organism>
<dbReference type="AlphaFoldDB" id="A0A367KYE6"/>
<dbReference type="InterPro" id="IPR010619">
    <property type="entry name" value="ThrE-like_N"/>
</dbReference>
<keyword evidence="6" id="KW-1185">Reference proteome</keyword>